<protein>
    <submittedName>
        <fullName evidence="14">Uncharacterized protein</fullName>
    </submittedName>
</protein>
<keyword evidence="6" id="KW-0378">Hydrolase</keyword>
<dbReference type="HOGENOM" id="CLU_1108333_0_0_1"/>
<keyword evidence="11" id="KW-0732">Signal</keyword>
<dbReference type="Gene3D" id="1.20.140.100">
    <property type="entry name" value="Dynein heavy chain, N-terminal domain 2"/>
    <property type="match status" value="1"/>
</dbReference>
<evidence type="ECO:0000256" key="7">
    <source>
        <dbReference type="ARBA" id="ARBA00022837"/>
    </source>
</evidence>
<keyword evidence="8" id="KW-0442">Lipid degradation</keyword>
<reference evidence="15" key="1">
    <citation type="submission" date="2011-08" db="EMBL/GenBank/DDBJ databases">
        <authorList>
            <person name="Rombauts S."/>
        </authorList>
    </citation>
    <scope>NUCLEOTIDE SEQUENCE</scope>
    <source>
        <strain evidence="15">London</strain>
    </source>
</reference>
<comment type="cofactor">
    <cofactor evidence="2">
        <name>Ca(2+)</name>
        <dbReference type="ChEBI" id="CHEBI:29108"/>
    </cofactor>
</comment>
<evidence type="ECO:0000259" key="12">
    <source>
        <dbReference type="Pfam" id="PF05826"/>
    </source>
</evidence>
<evidence type="ECO:0000256" key="2">
    <source>
        <dbReference type="ARBA" id="ARBA00001913"/>
    </source>
</evidence>
<dbReference type="InterPro" id="IPR042228">
    <property type="entry name" value="Dynein_linker_3"/>
</dbReference>
<dbReference type="PROSITE" id="PS00118">
    <property type="entry name" value="PA2_HIS"/>
    <property type="match status" value="1"/>
</dbReference>
<comment type="subcellular location">
    <subcellularLocation>
        <location evidence="3">Secreted</location>
    </subcellularLocation>
</comment>
<dbReference type="SUPFAM" id="SSF48619">
    <property type="entry name" value="Phospholipase A2, PLA2"/>
    <property type="match status" value="1"/>
</dbReference>
<keyword evidence="7" id="KW-0106">Calcium</keyword>
<dbReference type="InterPro" id="IPR013602">
    <property type="entry name" value="Dynein_heavy_linker"/>
</dbReference>
<dbReference type="InterPro" id="IPR033113">
    <property type="entry name" value="PLA2_histidine"/>
</dbReference>
<keyword evidence="10" id="KW-0865">Zymogen</keyword>
<dbReference type="InterPro" id="IPR036444">
    <property type="entry name" value="PLipase_A2_dom_sf"/>
</dbReference>
<evidence type="ECO:0000256" key="1">
    <source>
        <dbReference type="ARBA" id="ARBA00001604"/>
    </source>
</evidence>
<dbReference type="Gene3D" id="1.20.90.10">
    <property type="entry name" value="Phospholipase A2 domain"/>
    <property type="match status" value="1"/>
</dbReference>
<keyword evidence="9" id="KW-0443">Lipid metabolism</keyword>
<accession>T1L4C9</accession>
<feature type="signal peptide" evidence="11">
    <location>
        <begin position="1"/>
        <end position="19"/>
    </location>
</feature>
<comment type="catalytic activity">
    <reaction evidence="1">
        <text>a 1,2-diacyl-sn-glycero-3-phosphocholine + H2O = a 1-acyl-sn-glycero-3-phosphocholine + a fatty acid + H(+)</text>
        <dbReference type="Rhea" id="RHEA:15801"/>
        <dbReference type="ChEBI" id="CHEBI:15377"/>
        <dbReference type="ChEBI" id="CHEBI:15378"/>
        <dbReference type="ChEBI" id="CHEBI:28868"/>
        <dbReference type="ChEBI" id="CHEBI:57643"/>
        <dbReference type="ChEBI" id="CHEBI:58168"/>
        <dbReference type="EC" id="3.1.1.4"/>
    </reaction>
</comment>
<sequence length="565" mass="63552">MLLTSLIVSLVSLVSLVNAADLYNFIYTTDSKSSLVYVSIDNSSISLEKSIVNCSVISDPDGVNGVLTSATDPLIPIDQDSFNTLVKSCNSIKPSSILPPKPLSNLFGLSSNMIAPGTKWCGPGNRSSGYDDLGIRVETDKCCRDHDYCPMYIDAFQSKYGLKNTQAYSSSLCDCDLQLKTCLKKASQTEMEATLFGMIYFNVLKTKCFQQVKPKGQCLEYSGLLIKRCAKQADLNTTELVYQCQFLSKWSAKSIPNSADLNEKYGRFQSLVDNRESLIASFKQLLRSRLETRSGETVKSLESLTQNWKIIKSRARLTGLNSLINSLNTVQRKWTYLEPIYSRNQGPEIFNDSSFTLASRDFINIMKTIETDCHVVRLLRISGLSERLSSIDQHLASCQKKLNLFMEESRNRFPRFYFLADDDLLLVLAGKTSITESGLLKKLFNNTITKILFDGNNSVAVESPEGEQIRLRSPIAVNFNGGSIEIENWLRNVESEVSKSLKTDLFDCLGKEDNSDELIWSAPSQIVSLFQWIRWTASTEDCIRRSRLKILHNDLARQLTDLITF</sequence>
<dbReference type="Pfam" id="PF08393">
    <property type="entry name" value="DHC_N2"/>
    <property type="match status" value="1"/>
</dbReference>
<dbReference type="EnsemblMetazoa" id="tetur38g00350.1">
    <property type="protein sequence ID" value="tetur38g00350.1"/>
    <property type="gene ID" value="tetur38g00350"/>
</dbReference>
<proteinExistence type="inferred from homology"/>
<dbReference type="eggNOG" id="KOG3595">
    <property type="taxonomic scope" value="Eukaryota"/>
</dbReference>
<dbReference type="InterPro" id="IPR042222">
    <property type="entry name" value="Dynein_2_N"/>
</dbReference>
<dbReference type="AlphaFoldDB" id="T1L4C9"/>
<evidence type="ECO:0000256" key="10">
    <source>
        <dbReference type="ARBA" id="ARBA00023145"/>
    </source>
</evidence>
<feature type="domain" description="Phospholipase A2-like central" evidence="12">
    <location>
        <begin position="114"/>
        <end position="211"/>
    </location>
</feature>
<evidence type="ECO:0000256" key="3">
    <source>
        <dbReference type="ARBA" id="ARBA00004613"/>
    </source>
</evidence>
<dbReference type="GO" id="GO:0006644">
    <property type="term" value="P:phospholipid metabolic process"/>
    <property type="evidence" value="ECO:0007669"/>
    <property type="project" value="InterPro"/>
</dbReference>
<dbReference type="CDD" id="cd04704">
    <property type="entry name" value="PLA2_bee_venom_like"/>
    <property type="match status" value="1"/>
</dbReference>
<organism evidence="14 15">
    <name type="scientific">Tetranychus urticae</name>
    <name type="common">Two-spotted spider mite</name>
    <dbReference type="NCBI Taxonomy" id="32264"/>
    <lineage>
        <taxon>Eukaryota</taxon>
        <taxon>Metazoa</taxon>
        <taxon>Ecdysozoa</taxon>
        <taxon>Arthropoda</taxon>
        <taxon>Chelicerata</taxon>
        <taxon>Arachnida</taxon>
        <taxon>Acari</taxon>
        <taxon>Acariformes</taxon>
        <taxon>Trombidiformes</taxon>
        <taxon>Prostigmata</taxon>
        <taxon>Eleutherengona</taxon>
        <taxon>Raphignathae</taxon>
        <taxon>Tetranychoidea</taxon>
        <taxon>Tetranychidae</taxon>
        <taxon>Tetranychus</taxon>
    </lineage>
</organism>
<dbReference type="GO" id="GO:0004623">
    <property type="term" value="F:phospholipase A2 activity"/>
    <property type="evidence" value="ECO:0007669"/>
    <property type="project" value="UniProtKB-EC"/>
</dbReference>
<keyword evidence="5" id="KW-0964">Secreted</keyword>
<dbReference type="EMBL" id="CAEY01001080">
    <property type="status" value="NOT_ANNOTATED_CDS"/>
    <property type="molecule type" value="Genomic_DNA"/>
</dbReference>
<evidence type="ECO:0000313" key="14">
    <source>
        <dbReference type="EnsemblMetazoa" id="tetur38g00350.1"/>
    </source>
</evidence>
<evidence type="ECO:0000256" key="5">
    <source>
        <dbReference type="ARBA" id="ARBA00022525"/>
    </source>
</evidence>
<evidence type="ECO:0000256" key="8">
    <source>
        <dbReference type="ARBA" id="ARBA00022963"/>
    </source>
</evidence>
<evidence type="ECO:0000259" key="13">
    <source>
        <dbReference type="Pfam" id="PF08393"/>
    </source>
</evidence>
<dbReference type="PANTHER" id="PTHR12253">
    <property type="entry name" value="RH14732P"/>
    <property type="match status" value="1"/>
</dbReference>
<evidence type="ECO:0000256" key="11">
    <source>
        <dbReference type="SAM" id="SignalP"/>
    </source>
</evidence>
<dbReference type="Gene3D" id="3.20.180.20">
    <property type="entry name" value="Dynein heavy chain, N-terminal domain 2"/>
    <property type="match status" value="1"/>
</dbReference>
<evidence type="ECO:0000256" key="4">
    <source>
        <dbReference type="ARBA" id="ARBA00009659"/>
    </source>
</evidence>
<comment type="similarity">
    <text evidence="4">Belongs to the phospholipase A2 family. Group III subfamily.</text>
</comment>
<name>T1L4C9_TETUR</name>
<dbReference type="InterPro" id="IPR016090">
    <property type="entry name" value="PLA2-like_dom"/>
</dbReference>
<reference evidence="14" key="2">
    <citation type="submission" date="2015-06" db="UniProtKB">
        <authorList>
            <consortium name="EnsemblMetazoa"/>
        </authorList>
    </citation>
    <scope>IDENTIFICATION</scope>
</reference>
<evidence type="ECO:0000256" key="9">
    <source>
        <dbReference type="ARBA" id="ARBA00023098"/>
    </source>
</evidence>
<feature type="domain" description="Dynein heavy chain linker" evidence="13">
    <location>
        <begin position="310"/>
        <end position="507"/>
    </location>
</feature>
<evidence type="ECO:0000256" key="6">
    <source>
        <dbReference type="ARBA" id="ARBA00022801"/>
    </source>
</evidence>
<dbReference type="STRING" id="32264.T1L4C9"/>
<dbReference type="Proteomes" id="UP000015104">
    <property type="component" value="Unassembled WGS sequence"/>
</dbReference>
<evidence type="ECO:0000313" key="15">
    <source>
        <dbReference type="Proteomes" id="UP000015104"/>
    </source>
</evidence>
<dbReference type="Pfam" id="PF05826">
    <property type="entry name" value="Phospholip_A2_2"/>
    <property type="match status" value="1"/>
</dbReference>
<dbReference type="GO" id="GO:0005576">
    <property type="term" value="C:extracellular region"/>
    <property type="evidence" value="ECO:0007669"/>
    <property type="project" value="UniProtKB-SubCell"/>
</dbReference>
<feature type="chain" id="PRO_5007729094" evidence="11">
    <location>
        <begin position="20"/>
        <end position="565"/>
    </location>
</feature>
<keyword evidence="15" id="KW-1185">Reference proteome</keyword>
<dbReference type="GO" id="GO:0016042">
    <property type="term" value="P:lipid catabolic process"/>
    <property type="evidence" value="ECO:0007669"/>
    <property type="project" value="UniProtKB-KW"/>
</dbReference>
<dbReference type="GO" id="GO:0050482">
    <property type="term" value="P:arachidonate secretion"/>
    <property type="evidence" value="ECO:0007669"/>
    <property type="project" value="InterPro"/>
</dbReference>